<protein>
    <submittedName>
        <fullName evidence="1">Acyl dehydratase</fullName>
    </submittedName>
</protein>
<keyword evidence="2" id="KW-1185">Reference proteome</keyword>
<accession>A0A7W8VDR4</accession>
<proteinExistence type="predicted"/>
<comment type="caution">
    <text evidence="1">The sequence shown here is derived from an EMBL/GenBank/DDBJ whole genome shotgun (WGS) entry which is preliminary data.</text>
</comment>
<evidence type="ECO:0000313" key="1">
    <source>
        <dbReference type="EMBL" id="MBB5432522.1"/>
    </source>
</evidence>
<dbReference type="EMBL" id="JACHDB010000001">
    <property type="protein sequence ID" value="MBB5432522.1"/>
    <property type="molecule type" value="Genomic_DNA"/>
</dbReference>
<reference evidence="1 2" key="1">
    <citation type="submission" date="2020-08" db="EMBL/GenBank/DDBJ databases">
        <title>Sequencing the genomes of 1000 actinobacteria strains.</title>
        <authorList>
            <person name="Klenk H.-P."/>
        </authorList>
    </citation>
    <scope>NUCLEOTIDE SEQUENCE [LARGE SCALE GENOMIC DNA]</scope>
    <source>
        <strain evidence="1 2">DSM 44551</strain>
    </source>
</reference>
<gene>
    <name evidence="1" type="ORF">HDA36_002606</name>
</gene>
<name>A0A7W8VDR4_9ACTN</name>
<evidence type="ECO:0000313" key="2">
    <source>
        <dbReference type="Proteomes" id="UP000572635"/>
    </source>
</evidence>
<dbReference type="AlphaFoldDB" id="A0A7W8VDR4"/>
<sequence length="33" mass="3517">MLRTAVEVVNQDGAAVLRMTVLTMVRCRTAPGG</sequence>
<organism evidence="1 2">
    <name type="scientific">Nocardiopsis composta</name>
    <dbReference type="NCBI Taxonomy" id="157465"/>
    <lineage>
        <taxon>Bacteria</taxon>
        <taxon>Bacillati</taxon>
        <taxon>Actinomycetota</taxon>
        <taxon>Actinomycetes</taxon>
        <taxon>Streptosporangiales</taxon>
        <taxon>Nocardiopsidaceae</taxon>
        <taxon>Nocardiopsis</taxon>
    </lineage>
</organism>
<dbReference type="Proteomes" id="UP000572635">
    <property type="component" value="Unassembled WGS sequence"/>
</dbReference>